<proteinExistence type="predicted"/>
<dbReference type="PANTHER" id="PTHR37535:SF4">
    <property type="entry name" value="FLUG DOMAIN-CONTAINING PROTEIN"/>
    <property type="match status" value="1"/>
</dbReference>
<organism evidence="2 3">
    <name type="scientific">Triangularia verruculosa</name>
    <dbReference type="NCBI Taxonomy" id="2587418"/>
    <lineage>
        <taxon>Eukaryota</taxon>
        <taxon>Fungi</taxon>
        <taxon>Dikarya</taxon>
        <taxon>Ascomycota</taxon>
        <taxon>Pezizomycotina</taxon>
        <taxon>Sordariomycetes</taxon>
        <taxon>Sordariomycetidae</taxon>
        <taxon>Sordariales</taxon>
        <taxon>Podosporaceae</taxon>
        <taxon>Triangularia</taxon>
    </lineage>
</organism>
<accession>A0AAN7AYB6</accession>
<comment type="caution">
    <text evidence="2">The sequence shown here is derived from an EMBL/GenBank/DDBJ whole genome shotgun (WGS) entry which is preliminary data.</text>
</comment>
<protein>
    <submittedName>
        <fullName evidence="2">Uncharacterized protein</fullName>
    </submittedName>
</protein>
<sequence>MARKRKSRARARLSLKHAEHKPSTNVDYEALQRRLEQWTPRRNYAPTTQVMMSYIVGMWKKFCKHMNLVPKTALTTGKKERFMVFFKWICDNSNVSKKSTLLGYKRAFKMVYEKSVGPMNAEVYQALHTWIEHDLRESFELSAERREKPVLCFDDVFRLLQTHWGNPSIKYPSERQRLNVALMQQISFFTATRPRTLCYRPLDPDRLANHYVGQEPRAHFPPDYVEVHKRLGEKSKP</sequence>
<keyword evidence="3" id="KW-1185">Reference proteome</keyword>
<reference evidence="2" key="1">
    <citation type="journal article" date="2023" name="Mol. Phylogenet. Evol.">
        <title>Genome-scale phylogeny and comparative genomics of the fungal order Sordariales.</title>
        <authorList>
            <person name="Hensen N."/>
            <person name="Bonometti L."/>
            <person name="Westerberg I."/>
            <person name="Brannstrom I.O."/>
            <person name="Guillou S."/>
            <person name="Cros-Aarteil S."/>
            <person name="Calhoun S."/>
            <person name="Haridas S."/>
            <person name="Kuo A."/>
            <person name="Mondo S."/>
            <person name="Pangilinan J."/>
            <person name="Riley R."/>
            <person name="LaButti K."/>
            <person name="Andreopoulos B."/>
            <person name="Lipzen A."/>
            <person name="Chen C."/>
            <person name="Yan M."/>
            <person name="Daum C."/>
            <person name="Ng V."/>
            <person name="Clum A."/>
            <person name="Steindorff A."/>
            <person name="Ohm R.A."/>
            <person name="Martin F."/>
            <person name="Silar P."/>
            <person name="Natvig D.O."/>
            <person name="Lalanne C."/>
            <person name="Gautier V."/>
            <person name="Ament-Velasquez S.L."/>
            <person name="Kruys A."/>
            <person name="Hutchinson M.I."/>
            <person name="Powell A.J."/>
            <person name="Barry K."/>
            <person name="Miller A.N."/>
            <person name="Grigoriev I.V."/>
            <person name="Debuchy R."/>
            <person name="Gladieux P."/>
            <person name="Hiltunen Thoren M."/>
            <person name="Johannesson H."/>
        </authorList>
    </citation>
    <scope>NUCLEOTIDE SEQUENCE</scope>
    <source>
        <strain evidence="2">CBS 315.58</strain>
    </source>
</reference>
<evidence type="ECO:0000313" key="3">
    <source>
        <dbReference type="Proteomes" id="UP001303160"/>
    </source>
</evidence>
<reference evidence="2" key="2">
    <citation type="submission" date="2023-05" db="EMBL/GenBank/DDBJ databases">
        <authorList>
            <consortium name="Lawrence Berkeley National Laboratory"/>
            <person name="Steindorff A."/>
            <person name="Hensen N."/>
            <person name="Bonometti L."/>
            <person name="Westerberg I."/>
            <person name="Brannstrom I.O."/>
            <person name="Guillou S."/>
            <person name="Cros-Aarteil S."/>
            <person name="Calhoun S."/>
            <person name="Haridas S."/>
            <person name="Kuo A."/>
            <person name="Mondo S."/>
            <person name="Pangilinan J."/>
            <person name="Riley R."/>
            <person name="Labutti K."/>
            <person name="Andreopoulos B."/>
            <person name="Lipzen A."/>
            <person name="Chen C."/>
            <person name="Yanf M."/>
            <person name="Daum C."/>
            <person name="Ng V."/>
            <person name="Clum A."/>
            <person name="Ohm R."/>
            <person name="Martin F."/>
            <person name="Silar P."/>
            <person name="Natvig D."/>
            <person name="Lalanne C."/>
            <person name="Gautier V."/>
            <person name="Ament-Velasquez S.L."/>
            <person name="Kruys A."/>
            <person name="Hutchinson M.I."/>
            <person name="Powell A.J."/>
            <person name="Barry K."/>
            <person name="Miller A.N."/>
            <person name="Grigoriev I.V."/>
            <person name="Debuchy R."/>
            <person name="Gladieux P."/>
            <person name="Thoren M.H."/>
            <person name="Johannesson H."/>
        </authorList>
    </citation>
    <scope>NUCLEOTIDE SEQUENCE</scope>
    <source>
        <strain evidence="2">CBS 315.58</strain>
    </source>
</reference>
<dbReference type="EMBL" id="MU863893">
    <property type="protein sequence ID" value="KAK4202987.1"/>
    <property type="molecule type" value="Genomic_DNA"/>
</dbReference>
<dbReference type="Proteomes" id="UP001303160">
    <property type="component" value="Unassembled WGS sequence"/>
</dbReference>
<evidence type="ECO:0000313" key="2">
    <source>
        <dbReference type="EMBL" id="KAK4202987.1"/>
    </source>
</evidence>
<feature type="region of interest" description="Disordered" evidence="1">
    <location>
        <begin position="1"/>
        <end position="21"/>
    </location>
</feature>
<name>A0AAN7AYB6_9PEZI</name>
<gene>
    <name evidence="2" type="ORF">QBC40DRAFT_319778</name>
</gene>
<evidence type="ECO:0000256" key="1">
    <source>
        <dbReference type="SAM" id="MobiDB-lite"/>
    </source>
</evidence>
<dbReference type="AlphaFoldDB" id="A0AAN7AYB6"/>
<feature type="compositionally biased region" description="Basic residues" evidence="1">
    <location>
        <begin position="1"/>
        <end position="15"/>
    </location>
</feature>
<dbReference type="PANTHER" id="PTHR37535">
    <property type="entry name" value="FLUG DOMAIN PROTEIN"/>
    <property type="match status" value="1"/>
</dbReference>